<reference evidence="2" key="1">
    <citation type="journal article" date="2019" name="Int. J. Syst. Evol. Microbiol.">
        <title>The Global Catalogue of Microorganisms (GCM) 10K type strain sequencing project: providing services to taxonomists for standard genome sequencing and annotation.</title>
        <authorList>
            <consortium name="The Broad Institute Genomics Platform"/>
            <consortium name="The Broad Institute Genome Sequencing Center for Infectious Disease"/>
            <person name="Wu L."/>
            <person name="Ma J."/>
        </authorList>
    </citation>
    <scope>NUCLEOTIDE SEQUENCE [LARGE SCALE GENOMIC DNA]</scope>
    <source>
        <strain evidence="2">CGMCC 1.8860</strain>
    </source>
</reference>
<evidence type="ECO:0000313" key="1">
    <source>
        <dbReference type="EMBL" id="GGP25884.1"/>
    </source>
</evidence>
<protein>
    <submittedName>
        <fullName evidence="1">Uncharacterized protein</fullName>
    </submittedName>
</protein>
<organism evidence="1 2">
    <name type="scientific">Silvimonas amylolytica</name>
    <dbReference type="NCBI Taxonomy" id="449663"/>
    <lineage>
        <taxon>Bacteria</taxon>
        <taxon>Pseudomonadati</taxon>
        <taxon>Pseudomonadota</taxon>
        <taxon>Betaproteobacteria</taxon>
        <taxon>Neisseriales</taxon>
        <taxon>Chitinibacteraceae</taxon>
        <taxon>Silvimonas</taxon>
    </lineage>
</organism>
<evidence type="ECO:0000313" key="2">
    <source>
        <dbReference type="Proteomes" id="UP000621859"/>
    </source>
</evidence>
<gene>
    <name evidence="1" type="ORF">GCM10010971_17030</name>
</gene>
<accession>A0ABQ2PKW0</accession>
<name>A0ABQ2PKW0_9NEIS</name>
<dbReference type="RefSeq" id="WP_188691816.1">
    <property type="nucleotide sequence ID" value="NZ_BMLY01000002.1"/>
</dbReference>
<keyword evidence="2" id="KW-1185">Reference proteome</keyword>
<dbReference type="EMBL" id="BMLY01000002">
    <property type="protein sequence ID" value="GGP25884.1"/>
    <property type="molecule type" value="Genomic_DNA"/>
</dbReference>
<sequence length="179" mass="19359">MLDVIYRKTQAGLTEIQTRASGLSLKQRQLLIMIDGKTPAHALPMAMPEKDLVHKLLELEWDGLIERAGSLPPKNAAVPAPAPSTAAATAAVAAPGGFTLGLNVVRISAGQVARIRSILHMTNQNHLSGELDDMIGEMEHLVSVADIERCIGRYLQVMKTRGMESAAQTYLAQIRTVVR</sequence>
<dbReference type="Proteomes" id="UP000621859">
    <property type="component" value="Unassembled WGS sequence"/>
</dbReference>
<comment type="caution">
    <text evidence="1">The sequence shown here is derived from an EMBL/GenBank/DDBJ whole genome shotgun (WGS) entry which is preliminary data.</text>
</comment>
<proteinExistence type="predicted"/>